<reference evidence="2 3" key="1">
    <citation type="journal article" date="2015" name="Nature">
        <title>rRNA introns, odd ribosomes, and small enigmatic genomes across a large radiation of phyla.</title>
        <authorList>
            <person name="Brown C.T."/>
            <person name="Hug L.A."/>
            <person name="Thomas B.C."/>
            <person name="Sharon I."/>
            <person name="Castelle C.J."/>
            <person name="Singh A."/>
            <person name="Wilkins M.J."/>
            <person name="Williams K.H."/>
            <person name="Banfield J.F."/>
        </authorList>
    </citation>
    <scope>NUCLEOTIDE SEQUENCE [LARGE SCALE GENOMIC DNA]</scope>
</reference>
<accession>A0A0G0N3B1</accession>
<keyword evidence="1" id="KW-0472">Membrane</keyword>
<dbReference type="EMBL" id="LBWP01000016">
    <property type="protein sequence ID" value="KKR10714.1"/>
    <property type="molecule type" value="Genomic_DNA"/>
</dbReference>
<comment type="caution">
    <text evidence="2">The sequence shown here is derived from an EMBL/GenBank/DDBJ whole genome shotgun (WGS) entry which is preliminary data.</text>
</comment>
<evidence type="ECO:0000256" key="1">
    <source>
        <dbReference type="SAM" id="Phobius"/>
    </source>
</evidence>
<dbReference type="AlphaFoldDB" id="A0A0G0N3B1"/>
<evidence type="ECO:0000313" key="2">
    <source>
        <dbReference type="EMBL" id="KKR10714.1"/>
    </source>
</evidence>
<feature type="transmembrane region" description="Helical" evidence="1">
    <location>
        <begin position="134"/>
        <end position="154"/>
    </location>
</feature>
<organism evidence="2 3">
    <name type="scientific">Candidatus Woesebacteria bacterium GW2011_GWA1_39_21</name>
    <dbReference type="NCBI Taxonomy" id="1618550"/>
    <lineage>
        <taxon>Bacteria</taxon>
        <taxon>Candidatus Woeseibacteriota</taxon>
    </lineage>
</organism>
<evidence type="ECO:0000313" key="3">
    <source>
        <dbReference type="Proteomes" id="UP000034246"/>
    </source>
</evidence>
<proteinExistence type="predicted"/>
<name>A0A0G0N3B1_9BACT</name>
<protein>
    <recommendedName>
        <fullName evidence="4">DUF4352 domain-containing protein</fullName>
    </recommendedName>
</protein>
<gene>
    <name evidence="2" type="ORF">UT39_C0016G0019</name>
</gene>
<keyword evidence="1" id="KW-1133">Transmembrane helix</keyword>
<keyword evidence="1" id="KW-0812">Transmembrane</keyword>
<sequence length="314" mass="34860">MPNILLPQKKREMDINKISLGVEAIDSTPQVEGVTINRLSKTVRSTAALARTTIFKIAKVLKSAAIVTINVSKKVAVIALDLGKRTTNLTLNLTKKFINMIKSRLEKRESDGERPLHGSGYRTPLNTNKVKKTFLLLGALVVLIIIAVAVKSGISKSRTGLLSGSTLGDQVEINSPLKITEINREFSFPLNDSKGKEVSNIKYVIQRVELQNEIIVKGQKATAVKGRLFLIVYLKITNEYSQKVQMNTKDYVRLSVNGNQVEWLAPDIHNDPVEIQAQSTKVTRLGFPISESDTKLLLRIGQINGDKQMIELNF</sequence>
<dbReference type="Proteomes" id="UP000034246">
    <property type="component" value="Unassembled WGS sequence"/>
</dbReference>
<evidence type="ECO:0008006" key="4">
    <source>
        <dbReference type="Google" id="ProtNLM"/>
    </source>
</evidence>
<dbReference type="STRING" id="1618550.UT39_C0016G0019"/>